<evidence type="ECO:0000313" key="3">
    <source>
        <dbReference type="Proteomes" id="UP000036122"/>
    </source>
</evidence>
<evidence type="ECO:0000313" key="2">
    <source>
        <dbReference type="EMBL" id="KLT89244.1"/>
    </source>
</evidence>
<dbReference type="AlphaFoldDB" id="A0A0J1A3Y7"/>
<dbReference type="InterPro" id="IPR045758">
    <property type="entry name" value="AdeT1/2"/>
</dbReference>
<reference evidence="2 3" key="1">
    <citation type="submission" date="2014-07" db="EMBL/GenBank/DDBJ databases">
        <authorList>
            <person name="Harkins D.M."/>
            <person name="Lesho E."/>
            <person name="Waterman P.E."/>
            <person name="Chan A."/>
            <person name="Fouts D.E."/>
        </authorList>
    </citation>
    <scope>NUCLEOTIDE SEQUENCE [LARGE SCALE GENOMIC DNA]</scope>
    <source>
        <strain evidence="2 3">MRSN 3527</strain>
    </source>
</reference>
<accession>A0A0J1A3Y7</accession>
<evidence type="ECO:0000256" key="1">
    <source>
        <dbReference type="SAM" id="SignalP"/>
    </source>
</evidence>
<feature type="chain" id="PRO_5005247649" evidence="1">
    <location>
        <begin position="29"/>
        <end position="337"/>
    </location>
</feature>
<dbReference type="PATRIC" id="fig|1409923.3.peg.4087"/>
<dbReference type="Gene3D" id="3.40.190.170">
    <property type="entry name" value="Bacterial extracellular solute-binding protein, family 7"/>
    <property type="match status" value="1"/>
</dbReference>
<sequence length="337" mass="38645">MPIKIKRLKVKKFCLALFLSVTSVTSWAGDQVWCAYDPAGTQGDITRRLNDIRLYAQQYQVKFKVVSYQKEQQAIQAFDEGKCSGLAASNFNTYQYNHFMGSTSGIGLIPNNRTARNLLQLLNHPTIEKRLINKDYEAVGMIPVGTANMVMKTKKISKVAQLRGQRIGVLANNPPQQALVRSVGAQPVYVDLSNAIAQFQQNKIDIMPAPVYGLLPYNLQKDFGPDTQVINFPLAYFGVNIIIKPQAYPANFGRKIRAWFVQNSQLLTNRAIQWENHLPAYYWVDVSFYEKQSYDIMVAKIRNQYVRSGYYDAYFVELMKRLRCIDDPRYFECPMSR</sequence>
<dbReference type="Proteomes" id="UP000036122">
    <property type="component" value="Unassembled WGS sequence"/>
</dbReference>
<proteinExistence type="predicted"/>
<name>A0A0J1A3Y7_ACIBA</name>
<keyword evidence="1" id="KW-0732">Signal</keyword>
<dbReference type="EMBL" id="JPHZ01000012">
    <property type="protein sequence ID" value="KLT89244.1"/>
    <property type="molecule type" value="Genomic_DNA"/>
</dbReference>
<protein>
    <submittedName>
        <fullName evidence="2">ABC transporter, substrate-binding protein, family 7 domain protein</fullName>
    </submittedName>
</protein>
<dbReference type="SMR" id="A0A0J1A3Y7"/>
<organism evidence="2 3">
    <name type="scientific">Acinetobacter baumannii MRSN 3527</name>
    <dbReference type="NCBI Taxonomy" id="1409923"/>
    <lineage>
        <taxon>Bacteria</taxon>
        <taxon>Pseudomonadati</taxon>
        <taxon>Pseudomonadota</taxon>
        <taxon>Gammaproteobacteria</taxon>
        <taxon>Moraxellales</taxon>
        <taxon>Moraxellaceae</taxon>
        <taxon>Acinetobacter</taxon>
        <taxon>Acinetobacter calcoaceticus/baumannii complex</taxon>
    </lineage>
</organism>
<dbReference type="SUPFAM" id="SSF53850">
    <property type="entry name" value="Periplasmic binding protein-like II"/>
    <property type="match status" value="1"/>
</dbReference>
<dbReference type="InterPro" id="IPR038404">
    <property type="entry name" value="TRAP_DctP_sf"/>
</dbReference>
<gene>
    <name evidence="2" type="ORF">T630_3639</name>
</gene>
<feature type="signal peptide" evidence="1">
    <location>
        <begin position="1"/>
        <end position="28"/>
    </location>
</feature>
<dbReference type="Pfam" id="PF19582">
    <property type="entry name" value="AdeT1_2"/>
    <property type="match status" value="1"/>
</dbReference>
<comment type="caution">
    <text evidence="2">The sequence shown here is derived from an EMBL/GenBank/DDBJ whole genome shotgun (WGS) entry which is preliminary data.</text>
</comment>